<evidence type="ECO:0000256" key="2">
    <source>
        <dbReference type="ARBA" id="ARBA00022692"/>
    </source>
</evidence>
<dbReference type="AlphaFoldDB" id="A0AAV9HWC6"/>
<evidence type="ECO:0000313" key="7">
    <source>
        <dbReference type="EMBL" id="KAK4465152.1"/>
    </source>
</evidence>
<evidence type="ECO:0000256" key="5">
    <source>
        <dbReference type="SAM" id="MobiDB-lite"/>
    </source>
</evidence>
<dbReference type="EMBL" id="MU864942">
    <property type="protein sequence ID" value="KAK4465152.1"/>
    <property type="molecule type" value="Genomic_DNA"/>
</dbReference>
<feature type="region of interest" description="Disordered" evidence="5">
    <location>
        <begin position="193"/>
        <end position="285"/>
    </location>
</feature>
<dbReference type="GO" id="GO:0016020">
    <property type="term" value="C:membrane"/>
    <property type="evidence" value="ECO:0007669"/>
    <property type="project" value="UniProtKB-SubCell"/>
</dbReference>
<comment type="caution">
    <text evidence="7">The sequence shown here is derived from an EMBL/GenBank/DDBJ whole genome shotgun (WGS) entry which is preliminary data.</text>
</comment>
<keyword evidence="3 6" id="KW-1133">Transmembrane helix</keyword>
<feature type="compositionally biased region" description="Low complexity" evidence="5">
    <location>
        <begin position="260"/>
        <end position="281"/>
    </location>
</feature>
<feature type="compositionally biased region" description="Low complexity" evidence="5">
    <location>
        <begin position="193"/>
        <end position="204"/>
    </location>
</feature>
<organism evidence="7 8">
    <name type="scientific">Cladorrhinum samala</name>
    <dbReference type="NCBI Taxonomy" id="585594"/>
    <lineage>
        <taxon>Eukaryota</taxon>
        <taxon>Fungi</taxon>
        <taxon>Dikarya</taxon>
        <taxon>Ascomycota</taxon>
        <taxon>Pezizomycotina</taxon>
        <taxon>Sordariomycetes</taxon>
        <taxon>Sordariomycetidae</taxon>
        <taxon>Sordariales</taxon>
        <taxon>Podosporaceae</taxon>
        <taxon>Cladorrhinum</taxon>
    </lineage>
</organism>
<evidence type="ECO:0000256" key="3">
    <source>
        <dbReference type="ARBA" id="ARBA00022989"/>
    </source>
</evidence>
<dbReference type="GO" id="GO:0071944">
    <property type="term" value="C:cell periphery"/>
    <property type="evidence" value="ECO:0007669"/>
    <property type="project" value="UniProtKB-ARBA"/>
</dbReference>
<feature type="compositionally biased region" description="Polar residues" evidence="5">
    <location>
        <begin position="232"/>
        <end position="248"/>
    </location>
</feature>
<protein>
    <submittedName>
        <fullName evidence="7">Uncharacterized protein</fullName>
    </submittedName>
</protein>
<evidence type="ECO:0000256" key="1">
    <source>
        <dbReference type="ARBA" id="ARBA00004167"/>
    </source>
</evidence>
<evidence type="ECO:0000256" key="6">
    <source>
        <dbReference type="SAM" id="Phobius"/>
    </source>
</evidence>
<dbReference type="PANTHER" id="PTHR15549">
    <property type="entry name" value="PAIRED IMMUNOGLOBULIN-LIKE TYPE 2 RECEPTOR"/>
    <property type="match status" value="1"/>
</dbReference>
<accession>A0AAV9HWC6</accession>
<dbReference type="InterPro" id="IPR051694">
    <property type="entry name" value="Immunoregulatory_rcpt-like"/>
</dbReference>
<evidence type="ECO:0000313" key="8">
    <source>
        <dbReference type="Proteomes" id="UP001321749"/>
    </source>
</evidence>
<keyword evidence="4 6" id="KW-0472">Membrane</keyword>
<sequence>MSATVLTGQTPVNLGPLTTTFIPPPACTVAVASFNVNNGVLGGLVGGATNSIGYMGQACSDGQPVDATSCWPETSKGAPSQEAPLSGWGFYSPGLHCPTGYATACAATGGSGGKAGWPVQFRLQAGETAVGCCPSGYGCANINGQTCIRIATSTSVPSVTCDGDDLKSNEAHLPALPTITLMAPMIQINWQSSDLPSSSTSDPLAMAKGTRTIDTDPDPTVSAGETLEVDDSSPTNTNILSPEASFSNDPERTIPTDGFSSDSSSSSSSFSSDSDSSYTSSEAQSGLPSSAIVGITVTGAVIVLLAFVFALFWWWRRRKSRLEEREMEQFYAGESGRPKADEMPGWYRGERLATPTAASGGLDYMFSDSPPAAGGAGPGRREMMMPADQSYHRPMTDNGGWGRVL</sequence>
<keyword evidence="8" id="KW-1185">Reference proteome</keyword>
<name>A0AAV9HWC6_9PEZI</name>
<keyword evidence="2 6" id="KW-0812">Transmembrane</keyword>
<dbReference type="Proteomes" id="UP001321749">
    <property type="component" value="Unassembled WGS sequence"/>
</dbReference>
<reference evidence="7" key="2">
    <citation type="submission" date="2023-06" db="EMBL/GenBank/DDBJ databases">
        <authorList>
            <consortium name="Lawrence Berkeley National Laboratory"/>
            <person name="Mondo S.J."/>
            <person name="Hensen N."/>
            <person name="Bonometti L."/>
            <person name="Westerberg I."/>
            <person name="Brannstrom I.O."/>
            <person name="Guillou S."/>
            <person name="Cros-Aarteil S."/>
            <person name="Calhoun S."/>
            <person name="Haridas S."/>
            <person name="Kuo A."/>
            <person name="Pangilinan J."/>
            <person name="Riley R."/>
            <person name="Labutti K."/>
            <person name="Andreopoulos B."/>
            <person name="Lipzen A."/>
            <person name="Chen C."/>
            <person name="Yanf M."/>
            <person name="Daum C."/>
            <person name="Ng V."/>
            <person name="Clum A."/>
            <person name="Steindorff A."/>
            <person name="Ohm R."/>
            <person name="Martin F."/>
            <person name="Silar P."/>
            <person name="Natvig D."/>
            <person name="Lalanne C."/>
            <person name="Gautier V."/>
            <person name="Ament-Velasquez S.L."/>
            <person name="Kruys A."/>
            <person name="Hutchinson M.I."/>
            <person name="Powell A.J."/>
            <person name="Barry K."/>
            <person name="Miller A.N."/>
            <person name="Grigoriev I.V."/>
            <person name="Debuchy R."/>
            <person name="Gladieux P."/>
            <person name="Thoren M.H."/>
            <person name="Johannesson H."/>
        </authorList>
    </citation>
    <scope>NUCLEOTIDE SEQUENCE</scope>
    <source>
        <strain evidence="7">PSN324</strain>
    </source>
</reference>
<gene>
    <name evidence="7" type="ORF">QBC42DRAFT_195732</name>
</gene>
<feature type="transmembrane region" description="Helical" evidence="6">
    <location>
        <begin position="291"/>
        <end position="315"/>
    </location>
</feature>
<proteinExistence type="predicted"/>
<evidence type="ECO:0000256" key="4">
    <source>
        <dbReference type="ARBA" id="ARBA00023136"/>
    </source>
</evidence>
<reference evidence="7" key="1">
    <citation type="journal article" date="2023" name="Mol. Phylogenet. Evol.">
        <title>Genome-scale phylogeny and comparative genomics of the fungal order Sordariales.</title>
        <authorList>
            <person name="Hensen N."/>
            <person name="Bonometti L."/>
            <person name="Westerberg I."/>
            <person name="Brannstrom I.O."/>
            <person name="Guillou S."/>
            <person name="Cros-Aarteil S."/>
            <person name="Calhoun S."/>
            <person name="Haridas S."/>
            <person name="Kuo A."/>
            <person name="Mondo S."/>
            <person name="Pangilinan J."/>
            <person name="Riley R."/>
            <person name="LaButti K."/>
            <person name="Andreopoulos B."/>
            <person name="Lipzen A."/>
            <person name="Chen C."/>
            <person name="Yan M."/>
            <person name="Daum C."/>
            <person name="Ng V."/>
            <person name="Clum A."/>
            <person name="Steindorff A."/>
            <person name="Ohm R.A."/>
            <person name="Martin F."/>
            <person name="Silar P."/>
            <person name="Natvig D.O."/>
            <person name="Lalanne C."/>
            <person name="Gautier V."/>
            <person name="Ament-Velasquez S.L."/>
            <person name="Kruys A."/>
            <person name="Hutchinson M.I."/>
            <person name="Powell A.J."/>
            <person name="Barry K."/>
            <person name="Miller A.N."/>
            <person name="Grigoriev I.V."/>
            <person name="Debuchy R."/>
            <person name="Gladieux P."/>
            <person name="Hiltunen Thoren M."/>
            <person name="Johannesson H."/>
        </authorList>
    </citation>
    <scope>NUCLEOTIDE SEQUENCE</scope>
    <source>
        <strain evidence="7">PSN324</strain>
    </source>
</reference>
<comment type="subcellular location">
    <subcellularLocation>
        <location evidence="1">Membrane</location>
        <topology evidence="1">Single-pass membrane protein</topology>
    </subcellularLocation>
</comment>